<feature type="domain" description="Type I restriction modification DNA specificity" evidence="4">
    <location>
        <begin position="22"/>
        <end position="204"/>
    </location>
</feature>
<dbReference type="PANTHER" id="PTHR43140:SF1">
    <property type="entry name" value="TYPE I RESTRICTION ENZYME ECOKI SPECIFICITY SUBUNIT"/>
    <property type="match status" value="1"/>
</dbReference>
<organism evidence="5 6">
    <name type="scientific">Cesiribacter andamanensis AMV16</name>
    <dbReference type="NCBI Taxonomy" id="1279009"/>
    <lineage>
        <taxon>Bacteria</taxon>
        <taxon>Pseudomonadati</taxon>
        <taxon>Bacteroidota</taxon>
        <taxon>Cytophagia</taxon>
        <taxon>Cytophagales</taxon>
        <taxon>Cesiribacteraceae</taxon>
        <taxon>Cesiribacter</taxon>
    </lineage>
</organism>
<dbReference type="PANTHER" id="PTHR43140">
    <property type="entry name" value="TYPE-1 RESTRICTION ENZYME ECOKI SPECIFICITY PROTEIN"/>
    <property type="match status" value="1"/>
</dbReference>
<evidence type="ECO:0000256" key="3">
    <source>
        <dbReference type="ARBA" id="ARBA00023125"/>
    </source>
</evidence>
<dbReference type="Pfam" id="PF01420">
    <property type="entry name" value="Methylase_S"/>
    <property type="match status" value="2"/>
</dbReference>
<comment type="similarity">
    <text evidence="1">Belongs to the type-I restriction system S methylase family.</text>
</comment>
<dbReference type="InterPro" id="IPR051212">
    <property type="entry name" value="Type-I_RE_S_subunit"/>
</dbReference>
<evidence type="ECO:0000313" key="6">
    <source>
        <dbReference type="Proteomes" id="UP000011910"/>
    </source>
</evidence>
<evidence type="ECO:0000313" key="5">
    <source>
        <dbReference type="EMBL" id="EMR04681.1"/>
    </source>
</evidence>
<dbReference type="SUPFAM" id="SSF116734">
    <property type="entry name" value="DNA methylase specificity domain"/>
    <property type="match status" value="2"/>
</dbReference>
<dbReference type="CDD" id="cd17261">
    <property type="entry name" value="RMtype1_S_EcoKI-TRD2-CR2_like"/>
    <property type="match status" value="1"/>
</dbReference>
<dbReference type="Gene3D" id="3.90.220.20">
    <property type="entry name" value="DNA methylase specificity domains"/>
    <property type="match status" value="2"/>
</dbReference>
<sequence>MTEKRYPVYKPTGIEWFGDAPAHWEVKRLKHLIDKIEQGWSPQCHNQAAEEGEWGVLKVGCVNSGIFDPSENKALPSDLEPKLEYVIRAGDILISRANTKELVGSAAKVKAVDAKLLLCDKLFRIVTSGKVHDEYLIYTLRSAVARHQYEKDATGTSGSMQNIGQDTIKNLLVSLPPLKEQGIIADFLDGRTAQIDVLITKKQALLKLLDEKRTALITQAVTKGLNPDAPLKLSGIDGLGDIPAHWEVKRLKNLVTKVGSGVTPKGGSEVYVDEGIMFLRSQNIHFNGLRLEDVKYISEETHEAMANSQVSNGDVLLNITGASIGRVTTYTLHEEANVNQHVCIIRPVNNSYSAFIRYLLTSTIGQHKIFAGQVGTSREGLTFEEIKNFQFPIPPVEEVGLIVSEIEKNCQLIDRLAEQNTLAINKLKEYRSSLITHAVTGKIDVRQYAPEPYAHEA</sequence>
<dbReference type="InterPro" id="IPR044946">
    <property type="entry name" value="Restrct_endonuc_typeI_TRD_sf"/>
</dbReference>
<keyword evidence="3" id="KW-0238">DNA-binding</keyword>
<evidence type="ECO:0000259" key="4">
    <source>
        <dbReference type="Pfam" id="PF01420"/>
    </source>
</evidence>
<dbReference type="AlphaFoldDB" id="M7NBX0"/>
<keyword evidence="6" id="KW-1185">Reference proteome</keyword>
<dbReference type="PATRIC" id="fig|1279009.4.peg.138"/>
<gene>
    <name evidence="5" type="primary">hsdS</name>
    <name evidence="5" type="ORF">ADICEAN_00133</name>
</gene>
<reference evidence="5 6" key="1">
    <citation type="journal article" date="2013" name="Genome Announc.">
        <title>Draft Genome Sequence of Cesiribacter andamanensis Strain AMV16T, Isolated from a Soil Sample from a Mud Volcano in the Andaman Islands, India.</title>
        <authorList>
            <person name="Shivaji S."/>
            <person name="Ara S."/>
            <person name="Begum Z."/>
            <person name="Srinivas T.N."/>
            <person name="Singh A."/>
            <person name="Kumar Pinnaka A."/>
        </authorList>
    </citation>
    <scope>NUCLEOTIDE SEQUENCE [LARGE SCALE GENOMIC DNA]</scope>
    <source>
        <strain evidence="5 6">AMV16</strain>
    </source>
</reference>
<dbReference type="Proteomes" id="UP000011910">
    <property type="component" value="Unassembled WGS sequence"/>
</dbReference>
<dbReference type="REBASE" id="65434">
    <property type="entry name" value="S.Can16ORF135P"/>
</dbReference>
<dbReference type="RefSeq" id="WP_009193546.1">
    <property type="nucleotide sequence ID" value="NZ_AODQ01000002.1"/>
</dbReference>
<dbReference type="OrthoDB" id="667970at2"/>
<dbReference type="STRING" id="1279009.ADICEAN_00133"/>
<keyword evidence="2" id="KW-0680">Restriction system</keyword>
<accession>M7NBX0</accession>
<dbReference type="EMBL" id="AODQ01000002">
    <property type="protein sequence ID" value="EMR04681.1"/>
    <property type="molecule type" value="Genomic_DNA"/>
</dbReference>
<evidence type="ECO:0000256" key="2">
    <source>
        <dbReference type="ARBA" id="ARBA00022747"/>
    </source>
</evidence>
<dbReference type="CDD" id="cd17246">
    <property type="entry name" value="RMtype1_S_SonII-TRD2-CR2_like"/>
    <property type="match status" value="1"/>
</dbReference>
<evidence type="ECO:0000256" key="1">
    <source>
        <dbReference type="ARBA" id="ARBA00010923"/>
    </source>
</evidence>
<dbReference type="GO" id="GO:0009307">
    <property type="term" value="P:DNA restriction-modification system"/>
    <property type="evidence" value="ECO:0007669"/>
    <property type="project" value="UniProtKB-KW"/>
</dbReference>
<protein>
    <submittedName>
        <fullName evidence="5">Type I restriction enzyme EcoKI specificity protein</fullName>
    </submittedName>
</protein>
<proteinExistence type="inferred from homology"/>
<dbReference type="Gene3D" id="1.10.287.1120">
    <property type="entry name" value="Bipartite methylase S protein"/>
    <property type="match status" value="1"/>
</dbReference>
<feature type="domain" description="Type I restriction modification DNA specificity" evidence="4">
    <location>
        <begin position="244"/>
        <end position="407"/>
    </location>
</feature>
<dbReference type="InterPro" id="IPR000055">
    <property type="entry name" value="Restrct_endonuc_typeI_TRD"/>
</dbReference>
<dbReference type="eggNOG" id="COG0732">
    <property type="taxonomic scope" value="Bacteria"/>
</dbReference>
<name>M7NBX0_9BACT</name>
<dbReference type="GO" id="GO:0003677">
    <property type="term" value="F:DNA binding"/>
    <property type="evidence" value="ECO:0007669"/>
    <property type="project" value="UniProtKB-KW"/>
</dbReference>
<comment type="caution">
    <text evidence="5">The sequence shown here is derived from an EMBL/GenBank/DDBJ whole genome shotgun (WGS) entry which is preliminary data.</text>
</comment>